<dbReference type="Gene3D" id="3.90.199.10">
    <property type="entry name" value="Topoisomerase II, domain 5"/>
    <property type="match status" value="1"/>
</dbReference>
<keyword evidence="8" id="KW-0175">Coiled coil</keyword>
<evidence type="ECO:0000256" key="6">
    <source>
        <dbReference type="ARBA" id="ARBA00023235"/>
    </source>
</evidence>
<proteinExistence type="inferred from homology"/>
<dbReference type="GO" id="GO:0003677">
    <property type="term" value="F:DNA binding"/>
    <property type="evidence" value="ECO:0007669"/>
    <property type="project" value="UniProtKB-UniRule"/>
</dbReference>
<dbReference type="STRING" id="373903.Hore_11750"/>
<evidence type="ECO:0000256" key="8">
    <source>
        <dbReference type="SAM" id="Coils"/>
    </source>
</evidence>
<dbReference type="Gene3D" id="3.30.1360.40">
    <property type="match status" value="1"/>
</dbReference>
<dbReference type="PANTHER" id="PTHR43493">
    <property type="entry name" value="DNA GYRASE/TOPOISOMERASE SUBUNIT A"/>
    <property type="match status" value="1"/>
</dbReference>
<dbReference type="InterPro" id="IPR035516">
    <property type="entry name" value="Gyrase/topoIV_suA_C"/>
</dbReference>
<dbReference type="NCBIfam" id="TIGR01063">
    <property type="entry name" value="gyrA"/>
    <property type="match status" value="1"/>
</dbReference>
<dbReference type="InterPro" id="IPR013757">
    <property type="entry name" value="Topo_IIA_A_a_sf"/>
</dbReference>
<evidence type="ECO:0000313" key="11">
    <source>
        <dbReference type="Proteomes" id="UP000000719"/>
    </source>
</evidence>
<dbReference type="GO" id="GO:0005524">
    <property type="term" value="F:ATP binding"/>
    <property type="evidence" value="ECO:0007669"/>
    <property type="project" value="InterPro"/>
</dbReference>
<gene>
    <name evidence="10" type="ordered locus">Hore_11750</name>
</gene>
<evidence type="ECO:0000256" key="7">
    <source>
        <dbReference type="PROSITE-ProRule" id="PRU01384"/>
    </source>
</evidence>
<dbReference type="PANTHER" id="PTHR43493:SF5">
    <property type="entry name" value="DNA GYRASE SUBUNIT A, CHLOROPLASTIC_MITOCHONDRIAL"/>
    <property type="match status" value="1"/>
</dbReference>
<evidence type="ECO:0000256" key="5">
    <source>
        <dbReference type="ARBA" id="ARBA00023125"/>
    </source>
</evidence>
<evidence type="ECO:0000256" key="1">
    <source>
        <dbReference type="ARBA" id="ARBA00000185"/>
    </source>
</evidence>
<dbReference type="PROSITE" id="PS52040">
    <property type="entry name" value="TOPO_IIA"/>
    <property type="match status" value="1"/>
</dbReference>
<dbReference type="InterPro" id="IPR002205">
    <property type="entry name" value="Topo_IIA_dom_A"/>
</dbReference>
<dbReference type="SMART" id="SM00434">
    <property type="entry name" value="TOP4c"/>
    <property type="match status" value="1"/>
</dbReference>
<dbReference type="InterPro" id="IPR013760">
    <property type="entry name" value="Topo_IIA-like_dom_sf"/>
</dbReference>
<dbReference type="SUPFAM" id="SSF56719">
    <property type="entry name" value="Type II DNA topoisomerase"/>
    <property type="match status" value="1"/>
</dbReference>
<dbReference type="Proteomes" id="UP000000719">
    <property type="component" value="Chromosome"/>
</dbReference>
<dbReference type="GO" id="GO:0006265">
    <property type="term" value="P:DNA topological change"/>
    <property type="evidence" value="ECO:0007669"/>
    <property type="project" value="UniProtKB-UniRule"/>
</dbReference>
<keyword evidence="6 7" id="KW-0413">Isomerase</keyword>
<dbReference type="NCBIfam" id="NF004044">
    <property type="entry name" value="PRK05561.1"/>
    <property type="match status" value="1"/>
</dbReference>
<dbReference type="EMBL" id="CP001098">
    <property type="protein sequence ID" value="ACL69925.1"/>
    <property type="molecule type" value="Genomic_DNA"/>
</dbReference>
<dbReference type="EC" id="5.6.2.2" evidence="3"/>
<reference evidence="10 11" key="1">
    <citation type="journal article" date="2009" name="PLoS ONE">
        <title>Genome analysis of the anaerobic thermohalophilic bacterium Halothermothrix orenii.</title>
        <authorList>
            <person name="Mavromatis K."/>
            <person name="Ivanova N."/>
            <person name="Anderson I."/>
            <person name="Lykidis A."/>
            <person name="Hooper S.D."/>
            <person name="Sun H."/>
            <person name="Kunin V."/>
            <person name="Lapidus A."/>
            <person name="Hugenholtz P."/>
            <person name="Patel B."/>
            <person name="Kyrpides N.C."/>
        </authorList>
    </citation>
    <scope>NUCLEOTIDE SEQUENCE [LARGE SCALE GENOMIC DNA]</scope>
    <source>
        <strain evidence="11">H 168 / OCM 544 / DSM 9562</strain>
    </source>
</reference>
<dbReference type="FunFam" id="1.10.268.10:FF:000001">
    <property type="entry name" value="DNA gyrase subunit A"/>
    <property type="match status" value="1"/>
</dbReference>
<dbReference type="InterPro" id="IPR006691">
    <property type="entry name" value="GyrA/parC_rep"/>
</dbReference>
<comment type="similarity">
    <text evidence="2">Belongs to the type II topoisomerase GyrA/ParC subunit family.</text>
</comment>
<dbReference type="Gene3D" id="2.120.10.90">
    <property type="entry name" value="DNA gyrase/topoisomerase IV, subunit A, C-terminal"/>
    <property type="match status" value="1"/>
</dbReference>
<keyword evidence="4 7" id="KW-0799">Topoisomerase</keyword>
<dbReference type="CDD" id="cd00187">
    <property type="entry name" value="TOP4c"/>
    <property type="match status" value="1"/>
</dbReference>
<dbReference type="FunFam" id="3.30.1360.40:FF:000002">
    <property type="entry name" value="DNA gyrase subunit A"/>
    <property type="match status" value="1"/>
</dbReference>
<dbReference type="OrthoDB" id="9806486at2"/>
<dbReference type="InterPro" id="IPR013758">
    <property type="entry name" value="Topo_IIA_A/C_ab"/>
</dbReference>
<dbReference type="FunFam" id="3.90.199.10:FF:000001">
    <property type="entry name" value="DNA gyrase subunit A"/>
    <property type="match status" value="1"/>
</dbReference>
<keyword evidence="5 7" id="KW-0238">DNA-binding</keyword>
<dbReference type="KEGG" id="hor:Hore_11750"/>
<sequence>MAEKIRSIAIEDKMKDSYLSYSLSVIASRALPDVRDGLKPVHRRILYAARELGLTHDKPHKKSARIVGEVLGKYHPHGDASVYDAMVRMAQYFNQRYCLIDGHGNFGSIDGDSPAAMRYTEARLTELAEDIMADITQDTVDFVDNFDGSLQEPEILPTKVPNLLINGASGIAVGMSTSIPPHNLGEVVDAMVHLLKHPNAKLETIMKYIPGPDFPTGAKIVGLSGIKKAYKTGNGKITLRARTQIEKKGRKKQIIIKEIPYHLNKVKLLEDIAELINKGKIDNVSDLRDESDQEGLRIVVELKSGADPDIILNQLYKFTSLQTNYRINMLALDGKQPRVMDLITILKNFINFRRQVITRRTKYKLNKAKERFHLLQGLITAIDKLDLVISIIRHSKSTKEARQKLQEKLVITEKQAEAILRMRLQKLVGMEEEKLHQESAGLEEQIKYYKKILNNKNELDKVLKKELLDIKNKYADKRKTEIIEDEEKAIIEKTDLIKKEKVFLTFSYRQNIKRTTSSEYARAGKNDYIIDTMTGTTLDTLLFFTNTGDVYTLPVHKIPEHHGLSTGDNIKDFLKIPLSKKIVKVICLNEETKEKYITIATKQGMVKKTIGGEYQTTYSRIKAIKLNKGDEVVGVEITDGNQEILLGTKKAKTIRFEEDSVSDTGRNTIGSIGIKLAKGDEVVSFNLVNNNTSVVSISKTGRGKRSPIEEYNPQNRNGKGLKTCGSSIYKMAGVICANPDDYILITTGNEKLYTVKVNDLTETSRTGNMYEVVSLKNDDKITGVEKLPFAPEEDNN</sequence>
<accession>B8CXA6</accession>
<keyword evidence="11" id="KW-1185">Reference proteome</keyword>
<dbReference type="HOGENOM" id="CLU_002977_6_1_9"/>
<dbReference type="SUPFAM" id="SSF101904">
    <property type="entry name" value="GyrA/ParC C-terminal domain-like"/>
    <property type="match status" value="1"/>
</dbReference>
<evidence type="ECO:0000259" key="9">
    <source>
        <dbReference type="PROSITE" id="PS52040"/>
    </source>
</evidence>
<comment type="catalytic activity">
    <reaction evidence="1 7">
        <text>ATP-dependent breakage, passage and rejoining of double-stranded DNA.</text>
        <dbReference type="EC" id="5.6.2.2"/>
    </reaction>
</comment>
<feature type="coiled-coil region" evidence="8">
    <location>
        <begin position="395"/>
        <end position="422"/>
    </location>
</feature>
<dbReference type="GO" id="GO:0005737">
    <property type="term" value="C:cytoplasm"/>
    <property type="evidence" value="ECO:0007669"/>
    <property type="project" value="TreeGrafter"/>
</dbReference>
<feature type="active site" description="O-(5'-phospho-DNA)-tyrosine intermediate" evidence="7">
    <location>
        <position position="119"/>
    </location>
</feature>
<protein>
    <recommendedName>
        <fullName evidence="3">DNA topoisomerase (ATP-hydrolyzing)</fullName>
        <ecNumber evidence="3">5.6.2.2</ecNumber>
    </recommendedName>
</protein>
<feature type="domain" description="Topo IIA-type catalytic" evidence="9">
    <location>
        <begin position="31"/>
        <end position="496"/>
    </location>
</feature>
<dbReference type="eggNOG" id="COG0188">
    <property type="taxonomic scope" value="Bacteria"/>
</dbReference>
<dbReference type="GO" id="GO:0034335">
    <property type="term" value="F:DNA negative supercoiling activity"/>
    <property type="evidence" value="ECO:0007669"/>
    <property type="project" value="UniProtKB-ARBA"/>
</dbReference>
<dbReference type="InterPro" id="IPR050220">
    <property type="entry name" value="Type_II_DNA_Topoisomerases"/>
</dbReference>
<evidence type="ECO:0000256" key="2">
    <source>
        <dbReference type="ARBA" id="ARBA00008263"/>
    </source>
</evidence>
<evidence type="ECO:0000256" key="4">
    <source>
        <dbReference type="ARBA" id="ARBA00023029"/>
    </source>
</evidence>
<name>B8CXA6_HALOH</name>
<dbReference type="Gene3D" id="1.10.268.10">
    <property type="entry name" value="Topoisomerase, domain 3"/>
    <property type="match status" value="1"/>
</dbReference>
<dbReference type="AlphaFoldDB" id="B8CXA6"/>
<dbReference type="Pfam" id="PF00521">
    <property type="entry name" value="DNA_topoisoIV"/>
    <property type="match status" value="1"/>
</dbReference>
<dbReference type="NCBIfam" id="NF004043">
    <property type="entry name" value="PRK05560.1"/>
    <property type="match status" value="1"/>
</dbReference>
<dbReference type="RefSeq" id="WP_012636110.1">
    <property type="nucleotide sequence ID" value="NC_011899.1"/>
</dbReference>
<dbReference type="Pfam" id="PF03989">
    <property type="entry name" value="DNA_gyraseA_C"/>
    <property type="match status" value="4"/>
</dbReference>
<evidence type="ECO:0000256" key="3">
    <source>
        <dbReference type="ARBA" id="ARBA00012895"/>
    </source>
</evidence>
<organism evidence="10 11">
    <name type="scientific">Halothermothrix orenii (strain H 168 / OCM 544 / DSM 9562)</name>
    <dbReference type="NCBI Taxonomy" id="373903"/>
    <lineage>
        <taxon>Bacteria</taxon>
        <taxon>Bacillati</taxon>
        <taxon>Bacillota</taxon>
        <taxon>Clostridia</taxon>
        <taxon>Halanaerobiales</taxon>
        <taxon>Halothermotrichaceae</taxon>
        <taxon>Halothermothrix</taxon>
    </lineage>
</organism>
<dbReference type="GO" id="GO:0009330">
    <property type="term" value="C:DNA topoisomerase type II (double strand cut, ATP-hydrolyzing) complex"/>
    <property type="evidence" value="ECO:0007669"/>
    <property type="project" value="TreeGrafter"/>
</dbReference>
<evidence type="ECO:0000313" key="10">
    <source>
        <dbReference type="EMBL" id="ACL69925.1"/>
    </source>
</evidence>